<dbReference type="AlphaFoldDB" id="X1SJ26"/>
<proteinExistence type="predicted"/>
<organism evidence="1">
    <name type="scientific">marine sediment metagenome</name>
    <dbReference type="NCBI Taxonomy" id="412755"/>
    <lineage>
        <taxon>unclassified sequences</taxon>
        <taxon>metagenomes</taxon>
        <taxon>ecological metagenomes</taxon>
    </lineage>
</organism>
<name>X1SJ26_9ZZZZ</name>
<accession>X1SJ26</accession>
<reference evidence="1" key="1">
    <citation type="journal article" date="2014" name="Front. Microbiol.">
        <title>High frequency of phylogenetically diverse reductive dehalogenase-homologous genes in deep subseafloor sedimentary metagenomes.</title>
        <authorList>
            <person name="Kawai M."/>
            <person name="Futagami T."/>
            <person name="Toyoda A."/>
            <person name="Takaki Y."/>
            <person name="Nishi S."/>
            <person name="Hori S."/>
            <person name="Arai W."/>
            <person name="Tsubouchi T."/>
            <person name="Morono Y."/>
            <person name="Uchiyama I."/>
            <person name="Ito T."/>
            <person name="Fujiyama A."/>
            <person name="Inagaki F."/>
            <person name="Takami H."/>
        </authorList>
    </citation>
    <scope>NUCLEOTIDE SEQUENCE</scope>
    <source>
        <strain evidence="1">Expedition CK06-06</strain>
    </source>
</reference>
<protein>
    <submittedName>
        <fullName evidence="1">Uncharacterized protein</fullName>
    </submittedName>
</protein>
<sequence>MLKVEENYKWWKKDDPEFVWELRKKYNELKKYSEFKGVSFKDYLYVHTELQVTYK</sequence>
<dbReference type="EMBL" id="BARW01009044">
    <property type="protein sequence ID" value="GAI75420.1"/>
    <property type="molecule type" value="Genomic_DNA"/>
</dbReference>
<evidence type="ECO:0000313" key="1">
    <source>
        <dbReference type="EMBL" id="GAI75420.1"/>
    </source>
</evidence>
<comment type="caution">
    <text evidence="1">The sequence shown here is derived from an EMBL/GenBank/DDBJ whole genome shotgun (WGS) entry which is preliminary data.</text>
</comment>
<gene>
    <name evidence="1" type="ORF">S12H4_18333</name>
</gene>